<sequence length="146" mass="15808">MRTHDNEAAAAAGLPIKKKPRWKKKPDQSTDDETAPIVVGSATFVEHGEEGTVFLLEPSSSDAEAIVLCEEVQSPEKISIIDNSSLSTIIQSGEVPSKPLPLDLHLPVYSNQEELIRVQTLKGNSLTASRLVGSPFLISNCDQNFP</sequence>
<dbReference type="AlphaFoldDB" id="A0A8J2K796"/>
<proteinExistence type="predicted"/>
<organism evidence="2 3">
    <name type="scientific">Allacma fusca</name>
    <dbReference type="NCBI Taxonomy" id="39272"/>
    <lineage>
        <taxon>Eukaryota</taxon>
        <taxon>Metazoa</taxon>
        <taxon>Ecdysozoa</taxon>
        <taxon>Arthropoda</taxon>
        <taxon>Hexapoda</taxon>
        <taxon>Collembola</taxon>
        <taxon>Symphypleona</taxon>
        <taxon>Sminthuridae</taxon>
        <taxon>Allacma</taxon>
    </lineage>
</organism>
<feature type="region of interest" description="Disordered" evidence="1">
    <location>
        <begin position="1"/>
        <end position="35"/>
    </location>
</feature>
<name>A0A8J2K796_9HEXA</name>
<evidence type="ECO:0000313" key="2">
    <source>
        <dbReference type="EMBL" id="CAG7732974.1"/>
    </source>
</evidence>
<reference evidence="2" key="1">
    <citation type="submission" date="2021-06" db="EMBL/GenBank/DDBJ databases">
        <authorList>
            <person name="Hodson N. C."/>
            <person name="Mongue J. A."/>
            <person name="Jaron S. K."/>
        </authorList>
    </citation>
    <scope>NUCLEOTIDE SEQUENCE</scope>
</reference>
<keyword evidence="3" id="KW-1185">Reference proteome</keyword>
<dbReference type="EMBL" id="CAJVCH010241114">
    <property type="protein sequence ID" value="CAG7732974.1"/>
    <property type="molecule type" value="Genomic_DNA"/>
</dbReference>
<protein>
    <submittedName>
        <fullName evidence="2">Uncharacterized protein</fullName>
    </submittedName>
</protein>
<accession>A0A8J2K796</accession>
<evidence type="ECO:0000256" key="1">
    <source>
        <dbReference type="SAM" id="MobiDB-lite"/>
    </source>
</evidence>
<comment type="caution">
    <text evidence="2">The sequence shown here is derived from an EMBL/GenBank/DDBJ whole genome shotgun (WGS) entry which is preliminary data.</text>
</comment>
<gene>
    <name evidence="2" type="ORF">AFUS01_LOCUS21451</name>
</gene>
<evidence type="ECO:0000313" key="3">
    <source>
        <dbReference type="Proteomes" id="UP000708208"/>
    </source>
</evidence>
<dbReference type="Proteomes" id="UP000708208">
    <property type="component" value="Unassembled WGS sequence"/>
</dbReference>